<reference evidence="3 4" key="1">
    <citation type="submission" date="2019-11" db="EMBL/GenBank/DDBJ databases">
        <title>Whole genome sequence of Oryza granulata.</title>
        <authorList>
            <person name="Li W."/>
        </authorList>
    </citation>
    <scope>NUCLEOTIDE SEQUENCE [LARGE SCALE GENOMIC DNA]</scope>
    <source>
        <strain evidence="4">cv. Menghai</strain>
        <tissue evidence="3">Leaf</tissue>
    </source>
</reference>
<dbReference type="SUPFAM" id="SSF50969">
    <property type="entry name" value="YVTN repeat-like/Quinoprotein amine dehydrogenase"/>
    <property type="match status" value="1"/>
</dbReference>
<organism evidence="3 4">
    <name type="scientific">Oryza meyeriana var. granulata</name>
    <dbReference type="NCBI Taxonomy" id="110450"/>
    <lineage>
        <taxon>Eukaryota</taxon>
        <taxon>Viridiplantae</taxon>
        <taxon>Streptophyta</taxon>
        <taxon>Embryophyta</taxon>
        <taxon>Tracheophyta</taxon>
        <taxon>Spermatophyta</taxon>
        <taxon>Magnoliopsida</taxon>
        <taxon>Liliopsida</taxon>
        <taxon>Poales</taxon>
        <taxon>Poaceae</taxon>
        <taxon>BOP clade</taxon>
        <taxon>Oryzoideae</taxon>
        <taxon>Oryzeae</taxon>
        <taxon>Oryzinae</taxon>
        <taxon>Oryza</taxon>
        <taxon>Oryza meyeriana</taxon>
    </lineage>
</organism>
<keyword evidence="2" id="KW-0677">Repeat</keyword>
<proteinExistence type="predicted"/>
<evidence type="ECO:0000256" key="1">
    <source>
        <dbReference type="ARBA" id="ARBA00022574"/>
    </source>
</evidence>
<protein>
    <submittedName>
        <fullName evidence="3">Uncharacterized protein</fullName>
    </submittedName>
</protein>
<dbReference type="EMBL" id="SPHZ02000007">
    <property type="protein sequence ID" value="KAF0907707.1"/>
    <property type="molecule type" value="Genomic_DNA"/>
</dbReference>
<dbReference type="OrthoDB" id="1667587at2759"/>
<dbReference type="InterPro" id="IPR048720">
    <property type="entry name" value="PROPPIN"/>
</dbReference>
<accession>A0A6G1D5P8</accession>
<dbReference type="Proteomes" id="UP000479710">
    <property type="component" value="Unassembled WGS sequence"/>
</dbReference>
<keyword evidence="4" id="KW-1185">Reference proteome</keyword>
<evidence type="ECO:0000256" key="2">
    <source>
        <dbReference type="ARBA" id="ARBA00022737"/>
    </source>
</evidence>
<dbReference type="AlphaFoldDB" id="A0A6G1D5P8"/>
<keyword evidence="1" id="KW-0853">WD repeat</keyword>
<sequence>MGWSRGLEADSPLAVAVAGEKGERGGMGGQQRLLGLGIGLRRGSDRANIYSIAFSPDSKWLAVSSDKGTMYKLFG</sequence>
<name>A0A6G1D5P8_9ORYZ</name>
<evidence type="ECO:0000313" key="4">
    <source>
        <dbReference type="Proteomes" id="UP000479710"/>
    </source>
</evidence>
<dbReference type="PANTHER" id="PTHR11227">
    <property type="entry name" value="WD-REPEAT PROTEIN INTERACTING WITH PHOSPHOINOSIDES WIPI -RELATED"/>
    <property type="match status" value="1"/>
</dbReference>
<evidence type="ECO:0000313" key="3">
    <source>
        <dbReference type="EMBL" id="KAF0907707.1"/>
    </source>
</evidence>
<comment type="caution">
    <text evidence="3">The sequence shown here is derived from an EMBL/GenBank/DDBJ whole genome shotgun (WGS) entry which is preliminary data.</text>
</comment>
<gene>
    <name evidence="3" type="ORF">E2562_020462</name>
</gene>
<dbReference type="InterPro" id="IPR011044">
    <property type="entry name" value="Quino_amine_DH_bsu"/>
</dbReference>